<proteinExistence type="predicted"/>
<organism evidence="1">
    <name type="scientific">uncultured Thermomicrobiales bacterium</name>
    <dbReference type="NCBI Taxonomy" id="1645740"/>
    <lineage>
        <taxon>Bacteria</taxon>
        <taxon>Pseudomonadati</taxon>
        <taxon>Thermomicrobiota</taxon>
        <taxon>Thermomicrobia</taxon>
        <taxon>Thermomicrobiales</taxon>
        <taxon>environmental samples</taxon>
    </lineage>
</organism>
<protein>
    <submittedName>
        <fullName evidence="1">Uncharacterized protein</fullName>
    </submittedName>
</protein>
<accession>A0A6J4VT50</accession>
<dbReference type="EMBL" id="CADCWL010000264">
    <property type="protein sequence ID" value="CAA9586987.1"/>
    <property type="molecule type" value="Genomic_DNA"/>
</dbReference>
<evidence type="ECO:0000313" key="1">
    <source>
        <dbReference type="EMBL" id="CAA9586987.1"/>
    </source>
</evidence>
<reference evidence="1" key="1">
    <citation type="submission" date="2020-02" db="EMBL/GenBank/DDBJ databases">
        <authorList>
            <person name="Meier V. D."/>
        </authorList>
    </citation>
    <scope>NUCLEOTIDE SEQUENCE</scope>
    <source>
        <strain evidence="1">AVDCRST_MAG19</strain>
    </source>
</reference>
<sequence>MRFLRAAQEHRSALFFFTWIRLHGSRVASPAQHRGRTTEP</sequence>
<name>A0A6J4VT50_9BACT</name>
<gene>
    <name evidence="1" type="ORF">AVDCRST_MAG19-5001</name>
</gene>
<dbReference type="AlphaFoldDB" id="A0A6J4VT50"/>